<reference evidence="1 2" key="1">
    <citation type="journal article" date="2018" name="Sci. Rep.">
        <title>Genomic signatures of local adaptation to the degree of environmental predictability in rotifers.</title>
        <authorList>
            <person name="Franch-Gras L."/>
            <person name="Hahn C."/>
            <person name="Garcia-Roger E.M."/>
            <person name="Carmona M.J."/>
            <person name="Serra M."/>
            <person name="Gomez A."/>
        </authorList>
    </citation>
    <scope>NUCLEOTIDE SEQUENCE [LARGE SCALE GENOMIC DNA]</scope>
    <source>
        <strain evidence="1">HYR1</strain>
    </source>
</reference>
<evidence type="ECO:0000313" key="1">
    <source>
        <dbReference type="EMBL" id="RNA00853.1"/>
    </source>
</evidence>
<name>A0A3M7PP46_BRAPC</name>
<gene>
    <name evidence="1" type="ORF">BpHYR1_003091</name>
</gene>
<comment type="caution">
    <text evidence="1">The sequence shown here is derived from an EMBL/GenBank/DDBJ whole genome shotgun (WGS) entry which is preliminary data.</text>
</comment>
<evidence type="ECO:0000313" key="2">
    <source>
        <dbReference type="Proteomes" id="UP000276133"/>
    </source>
</evidence>
<sequence>MNNSVNSSHIIGEAPISFSRIFFEKRFPFDTEYIIIMMSQCQIQVRLKNQQNSLGSDSISTFSQFESFDSLNDYLINVKINNF</sequence>
<organism evidence="1 2">
    <name type="scientific">Brachionus plicatilis</name>
    <name type="common">Marine rotifer</name>
    <name type="synonym">Brachionus muelleri</name>
    <dbReference type="NCBI Taxonomy" id="10195"/>
    <lineage>
        <taxon>Eukaryota</taxon>
        <taxon>Metazoa</taxon>
        <taxon>Spiralia</taxon>
        <taxon>Gnathifera</taxon>
        <taxon>Rotifera</taxon>
        <taxon>Eurotatoria</taxon>
        <taxon>Monogononta</taxon>
        <taxon>Pseudotrocha</taxon>
        <taxon>Ploima</taxon>
        <taxon>Brachionidae</taxon>
        <taxon>Brachionus</taxon>
    </lineage>
</organism>
<proteinExistence type="predicted"/>
<accession>A0A3M7PP46</accession>
<dbReference type="AlphaFoldDB" id="A0A3M7PP46"/>
<keyword evidence="2" id="KW-1185">Reference proteome</keyword>
<dbReference type="Proteomes" id="UP000276133">
    <property type="component" value="Unassembled WGS sequence"/>
</dbReference>
<protein>
    <submittedName>
        <fullName evidence="1">Uncharacterized protein</fullName>
    </submittedName>
</protein>
<dbReference type="EMBL" id="REGN01009583">
    <property type="protein sequence ID" value="RNA00853.1"/>
    <property type="molecule type" value="Genomic_DNA"/>
</dbReference>